<gene>
    <name evidence="2" type="ORF">XFF6991_420238</name>
</gene>
<dbReference type="Proteomes" id="UP000234345">
    <property type="component" value="Unassembled WGS sequence"/>
</dbReference>
<organism evidence="2 3">
    <name type="scientific">Xanthomonas campestris pv. phaseoli</name>
    <dbReference type="NCBI Taxonomy" id="317013"/>
    <lineage>
        <taxon>Bacteria</taxon>
        <taxon>Pseudomonadati</taxon>
        <taxon>Pseudomonadota</taxon>
        <taxon>Gammaproteobacteria</taxon>
        <taxon>Lysobacterales</taxon>
        <taxon>Lysobacteraceae</taxon>
        <taxon>Xanthomonas</taxon>
    </lineage>
</organism>
<sequence length="63" mass="6602">MGPRSASWGEGALKGWMRGAATHWEMAAVMNASPRASQGKPWGFTSAPQPYPHPNPSPAGRGA</sequence>
<comment type="caution">
    <text evidence="2">The sequence shown here is derived from an EMBL/GenBank/DDBJ whole genome shotgun (WGS) entry which is preliminary data.</text>
</comment>
<evidence type="ECO:0000256" key="1">
    <source>
        <dbReference type="SAM" id="MobiDB-lite"/>
    </source>
</evidence>
<proteinExistence type="predicted"/>
<protein>
    <submittedName>
        <fullName evidence="2">Uncharacterized protein</fullName>
    </submittedName>
</protein>
<name>A0A7Z7NHP5_XANCH</name>
<accession>A0A7Z7NHP5</accession>
<feature type="region of interest" description="Disordered" evidence="1">
    <location>
        <begin position="31"/>
        <end position="63"/>
    </location>
</feature>
<dbReference type="EMBL" id="OCZC01000069">
    <property type="protein sequence ID" value="SOO25021.1"/>
    <property type="molecule type" value="Genomic_DNA"/>
</dbReference>
<reference evidence="2 3" key="1">
    <citation type="submission" date="2017-10" db="EMBL/GenBank/DDBJ databases">
        <authorList>
            <person name="Regsiter A."/>
            <person name="William W."/>
        </authorList>
    </citation>
    <scope>NUCLEOTIDE SEQUENCE [LARGE SCALE GENOMIC DNA]</scope>
    <source>
        <strain evidence="2 3">CFBP6991</strain>
    </source>
</reference>
<evidence type="ECO:0000313" key="3">
    <source>
        <dbReference type="Proteomes" id="UP000234345"/>
    </source>
</evidence>
<evidence type="ECO:0000313" key="2">
    <source>
        <dbReference type="EMBL" id="SOO25021.1"/>
    </source>
</evidence>
<dbReference type="AlphaFoldDB" id="A0A7Z7NHP5"/>